<dbReference type="Proteomes" id="UP000249340">
    <property type="component" value="Chromosome"/>
</dbReference>
<dbReference type="EMBL" id="CP031264">
    <property type="protein sequence ID" value="AXI81706.1"/>
    <property type="molecule type" value="Genomic_DNA"/>
</dbReference>
<dbReference type="KEGG" id="stri:C7M71_027425"/>
<evidence type="ECO:0000256" key="1">
    <source>
        <dbReference type="SAM" id="MobiDB-lite"/>
    </source>
</evidence>
<organism evidence="2 3">
    <name type="scientific">Peterkaempfera bronchialis</name>
    <dbReference type="NCBI Taxonomy" id="2126346"/>
    <lineage>
        <taxon>Bacteria</taxon>
        <taxon>Bacillati</taxon>
        <taxon>Actinomycetota</taxon>
        <taxon>Actinomycetes</taxon>
        <taxon>Kitasatosporales</taxon>
        <taxon>Streptomycetaceae</taxon>
        <taxon>Peterkaempfera</taxon>
    </lineage>
</organism>
<proteinExistence type="predicted"/>
<protein>
    <submittedName>
        <fullName evidence="2">Uncharacterized protein</fullName>
    </submittedName>
</protein>
<evidence type="ECO:0000313" key="3">
    <source>
        <dbReference type="Proteomes" id="UP000249340"/>
    </source>
</evidence>
<dbReference type="RefSeq" id="WP_111494555.1">
    <property type="nucleotide sequence ID" value="NZ_CP031264.1"/>
</dbReference>
<feature type="region of interest" description="Disordered" evidence="1">
    <location>
        <begin position="64"/>
        <end position="92"/>
    </location>
</feature>
<name>A0A345T6V1_9ACTN</name>
<dbReference type="OrthoDB" id="4859584at2"/>
<dbReference type="Pfam" id="PF19655">
    <property type="entry name" value="DUF6158"/>
    <property type="match status" value="1"/>
</dbReference>
<accession>A0A345T6V1</accession>
<gene>
    <name evidence="2" type="ORF">C7M71_027425</name>
</gene>
<reference evidence="3" key="1">
    <citation type="submission" date="2018-07" db="EMBL/GenBank/DDBJ databases">
        <title>Streptacidiphilus bronchialis DSM 106435 chromosome.</title>
        <authorList>
            <person name="Batra D."/>
            <person name="Gulvik C.A."/>
        </authorList>
    </citation>
    <scope>NUCLEOTIDE SEQUENCE [LARGE SCALE GENOMIC DNA]</scope>
    <source>
        <strain evidence="3">DSM 106435</strain>
    </source>
</reference>
<dbReference type="InterPro" id="IPR046156">
    <property type="entry name" value="DUF6158"/>
</dbReference>
<sequence>MDGAPTLGIDPGQLDESVLMHELEQIHRTRHETLLHGSAEALDRHTSRMAELEEEYLRRHPERMVTAGRTRLGARARTHAEGTDPDAPRGLA</sequence>
<evidence type="ECO:0000313" key="2">
    <source>
        <dbReference type="EMBL" id="AXI81706.1"/>
    </source>
</evidence>
<keyword evidence="3" id="KW-1185">Reference proteome</keyword>
<dbReference type="AlphaFoldDB" id="A0A345T6V1"/>